<dbReference type="Proteomes" id="UP000267464">
    <property type="component" value="Unassembled WGS sequence"/>
</dbReference>
<feature type="domain" description="DUF4397" evidence="1">
    <location>
        <begin position="27"/>
        <end position="140"/>
    </location>
</feature>
<gene>
    <name evidence="2" type="ORF">DZC73_00850</name>
</gene>
<comment type="caution">
    <text evidence="2">The sequence shown here is derived from an EMBL/GenBank/DDBJ whole genome shotgun (WGS) entry which is preliminary data.</text>
</comment>
<organism evidence="2 3">
    <name type="scientific">Piscinibacter terrae</name>
    <dbReference type="NCBI Taxonomy" id="2496871"/>
    <lineage>
        <taxon>Bacteria</taxon>
        <taxon>Pseudomonadati</taxon>
        <taxon>Pseudomonadota</taxon>
        <taxon>Betaproteobacteria</taxon>
        <taxon>Burkholderiales</taxon>
        <taxon>Sphaerotilaceae</taxon>
        <taxon>Piscinibacter</taxon>
    </lineage>
</organism>
<accession>A0A3N7JXU4</accession>
<dbReference type="AlphaFoldDB" id="A0A3N7JXU4"/>
<sequence length="421" mass="42586">MTWLGALLCVPFIAGCGGGGDSGGTGNVRVLNATHDYGAIDYYTSDTLVLSGIAEGAVSSYQSVSEGSYTFKFKPAGTTTTALSSSMTVSKDTSYTLVAYNNGSTMSSTYFADTQSAPTSGTAALRVFNGAAAAGYVDVYVTAPDADLATSTATASSVASASVTSFVEITKGTYRIRVTGYGDKTDLRLDIPSVTLSDQQITTLMLTSTSGGVLVNGLLVNQGGTVTAYKNANARVRVVAAVSGNASVVTGTTDGSLNSTLLSPTVGTYVTTAASLSGLAVSVNGTALDTSALAVSTGTDATLLVYGDASAPKVKLLADDNSPATVSSNAKIRLVNLLNGLDGTISLSADYVSVGDNVAFGGVSTPTALTAGTGIRLELTTPLRTTALYTATDVTLVAQKVYTLFAMGDASSPVVVLRKDR</sequence>
<dbReference type="InterPro" id="IPR025510">
    <property type="entry name" value="DUF4397"/>
</dbReference>
<keyword evidence="3" id="KW-1185">Reference proteome</keyword>
<protein>
    <submittedName>
        <fullName evidence="2">DUF4397 domain-containing protein</fullName>
    </submittedName>
</protein>
<dbReference type="Pfam" id="PF14344">
    <property type="entry name" value="DUF4397"/>
    <property type="match status" value="1"/>
</dbReference>
<name>A0A3N7JXU4_9BURK</name>
<evidence type="ECO:0000313" key="2">
    <source>
        <dbReference type="EMBL" id="RQP25659.1"/>
    </source>
</evidence>
<reference evidence="2 3" key="2">
    <citation type="submission" date="2018-12" db="EMBL/GenBank/DDBJ databases">
        <title>Rhizobacter gummiphilus sp. nov., a rubber-degrading bacterium isolated from the soil of a botanical garden in Japan.</title>
        <authorList>
            <person name="Shunsuke S.S."/>
        </authorList>
    </citation>
    <scope>NUCLEOTIDE SEQUENCE [LARGE SCALE GENOMIC DNA]</scope>
    <source>
        <strain evidence="2 3">S-16</strain>
    </source>
</reference>
<dbReference type="EMBL" id="QUSW01000001">
    <property type="protein sequence ID" value="RQP25659.1"/>
    <property type="molecule type" value="Genomic_DNA"/>
</dbReference>
<proteinExistence type="predicted"/>
<evidence type="ECO:0000259" key="1">
    <source>
        <dbReference type="Pfam" id="PF14344"/>
    </source>
</evidence>
<reference evidence="2 3" key="1">
    <citation type="submission" date="2018-08" db="EMBL/GenBank/DDBJ databases">
        <authorList>
            <person name="Khan S.A."/>
            <person name="Jeon C.O."/>
            <person name="Chun B.H."/>
            <person name="Jeong S.E."/>
        </authorList>
    </citation>
    <scope>NUCLEOTIDE SEQUENCE [LARGE SCALE GENOMIC DNA]</scope>
    <source>
        <strain evidence="2 3">S-16</strain>
    </source>
</reference>
<evidence type="ECO:0000313" key="3">
    <source>
        <dbReference type="Proteomes" id="UP000267464"/>
    </source>
</evidence>